<feature type="transmembrane region" description="Helical" evidence="6">
    <location>
        <begin position="68"/>
        <end position="90"/>
    </location>
</feature>
<feature type="transmembrane region" description="Helical" evidence="6">
    <location>
        <begin position="268"/>
        <end position="286"/>
    </location>
</feature>
<dbReference type="RefSeq" id="WP_084879284.1">
    <property type="nucleotide sequence ID" value="NZ_JAGGMY010000002.1"/>
</dbReference>
<dbReference type="PANTHER" id="PTHR43124">
    <property type="entry name" value="PURINE EFFLUX PUMP PBUE"/>
    <property type="match status" value="1"/>
</dbReference>
<evidence type="ECO:0000256" key="5">
    <source>
        <dbReference type="ARBA" id="ARBA00023136"/>
    </source>
</evidence>
<feature type="transmembrane region" description="Helical" evidence="6">
    <location>
        <begin position="137"/>
        <end position="156"/>
    </location>
</feature>
<dbReference type="InterPro" id="IPR036259">
    <property type="entry name" value="MFS_trans_sf"/>
</dbReference>
<feature type="domain" description="Major facilitator superfamily (MFS) profile" evidence="7">
    <location>
        <begin position="1"/>
        <end position="377"/>
    </location>
</feature>
<evidence type="ECO:0000256" key="2">
    <source>
        <dbReference type="ARBA" id="ARBA00022475"/>
    </source>
</evidence>
<dbReference type="PANTHER" id="PTHR43124:SF3">
    <property type="entry name" value="CHLORAMPHENICOL EFFLUX PUMP RV0191"/>
    <property type="match status" value="1"/>
</dbReference>
<feature type="transmembrane region" description="Helical" evidence="6">
    <location>
        <begin position="162"/>
        <end position="180"/>
    </location>
</feature>
<accession>A0A1X1EL07</accession>
<dbReference type="InterPro" id="IPR011701">
    <property type="entry name" value="MFS"/>
</dbReference>
<feature type="transmembrane region" description="Helical" evidence="6">
    <location>
        <begin position="7"/>
        <end position="30"/>
    </location>
</feature>
<keyword evidence="9" id="KW-1185">Reference proteome</keyword>
<keyword evidence="5 6" id="KW-0472">Membrane</keyword>
<comment type="subcellular location">
    <subcellularLocation>
        <location evidence="1">Cell membrane</location>
        <topology evidence="1">Multi-pass membrane protein</topology>
    </subcellularLocation>
</comment>
<feature type="transmembrane region" description="Helical" evidence="6">
    <location>
        <begin position="102"/>
        <end position="125"/>
    </location>
</feature>
<dbReference type="Proteomes" id="UP000193749">
    <property type="component" value="Unassembled WGS sequence"/>
</dbReference>
<evidence type="ECO:0000256" key="3">
    <source>
        <dbReference type="ARBA" id="ARBA00022692"/>
    </source>
</evidence>
<dbReference type="SUPFAM" id="SSF103473">
    <property type="entry name" value="MFS general substrate transporter"/>
    <property type="match status" value="1"/>
</dbReference>
<reference evidence="8 9" key="1">
    <citation type="journal article" date="2017" name="Antonie Van Leeuwenhoek">
        <title>Phylogenomic resolution of the bacterial genus Pantoea and its relationship with Erwinia and Tatumella.</title>
        <authorList>
            <person name="Palmer M."/>
            <person name="Steenkamp E.T."/>
            <person name="Coetzee M.P."/>
            <person name="Chan W.Y."/>
            <person name="van Zyl E."/>
            <person name="De Maayer P."/>
            <person name="Coutinho T.A."/>
            <person name="Blom J."/>
            <person name="Smits T.H."/>
            <person name="Duffy B."/>
            <person name="Venter S.N."/>
        </authorList>
    </citation>
    <scope>NUCLEOTIDE SEQUENCE [LARGE SCALE GENOMIC DNA]</scope>
    <source>
        <strain evidence="8 9">LMG 2657</strain>
    </source>
</reference>
<organism evidence="8 9">
    <name type="scientific">Pantoea cypripedii</name>
    <name type="common">Pectobacterium cypripedii</name>
    <name type="synonym">Erwinia cypripedii</name>
    <dbReference type="NCBI Taxonomy" id="55209"/>
    <lineage>
        <taxon>Bacteria</taxon>
        <taxon>Pseudomonadati</taxon>
        <taxon>Pseudomonadota</taxon>
        <taxon>Gammaproteobacteria</taxon>
        <taxon>Enterobacterales</taxon>
        <taxon>Erwiniaceae</taxon>
        <taxon>Pantoea</taxon>
    </lineage>
</organism>
<keyword evidence="2" id="KW-1003">Cell membrane</keyword>
<feature type="transmembrane region" description="Helical" evidence="6">
    <location>
        <begin position="238"/>
        <end position="256"/>
    </location>
</feature>
<evidence type="ECO:0000256" key="1">
    <source>
        <dbReference type="ARBA" id="ARBA00004651"/>
    </source>
</evidence>
<keyword evidence="3 6" id="KW-0812">Transmembrane</keyword>
<dbReference type="InterPro" id="IPR050189">
    <property type="entry name" value="MFS_Efflux_Transporters"/>
</dbReference>
<dbReference type="AlphaFoldDB" id="A0A1X1EL07"/>
<dbReference type="Pfam" id="PF07690">
    <property type="entry name" value="MFS_1"/>
    <property type="match status" value="1"/>
</dbReference>
<gene>
    <name evidence="8" type="ORF">HA50_23395</name>
</gene>
<feature type="transmembrane region" description="Helical" evidence="6">
    <location>
        <begin position="327"/>
        <end position="347"/>
    </location>
</feature>
<evidence type="ECO:0000313" key="8">
    <source>
        <dbReference type="EMBL" id="ORM89566.1"/>
    </source>
</evidence>
<proteinExistence type="predicted"/>
<comment type="caution">
    <text evidence="8">The sequence shown here is derived from an EMBL/GenBank/DDBJ whole genome shotgun (WGS) entry which is preliminary data.</text>
</comment>
<evidence type="ECO:0000259" key="7">
    <source>
        <dbReference type="PROSITE" id="PS50850"/>
    </source>
</evidence>
<sequence length="384" mass="40740">MQQINRVGGFVLLAVACLTIMVGCVIVPGLTGISDALGVKGAESWLVTLPSLGVVVFGPLAGRFIEKAGLFMALCLGLFLYGLLGGAGAFLSGYGLVFADRFLLGGATALVMSAGTGLISVFYNGTARMQMIARQGMSIELGGVIFLFIGGLLAAVGWRWPFSLYLFAWLMLAMVLVFVPRPGRAVVAKVPERNNDAGPSAAMVLTWIAALFSMIVFFTAIVLLPLHLHGMGVTESQTGYFLSFVSLVAVAGAWLMPKLVSRLGDFTTLSAAFGFYTLAHLTFALAASMPVFVLGGIALGLGFGFSVPLVNHLIVELSSPDQRGRNLARLSMAIFLGQFLSAFMGYFPGTLSAVFSFAALVALVSGLYIRFRSRARPAFRSEQR</sequence>
<evidence type="ECO:0000256" key="6">
    <source>
        <dbReference type="SAM" id="Phobius"/>
    </source>
</evidence>
<dbReference type="Gene3D" id="1.20.1250.20">
    <property type="entry name" value="MFS general substrate transporter like domains"/>
    <property type="match status" value="2"/>
</dbReference>
<dbReference type="STRING" id="55209.HA50_23395"/>
<feature type="transmembrane region" description="Helical" evidence="6">
    <location>
        <begin position="201"/>
        <end position="226"/>
    </location>
</feature>
<dbReference type="PROSITE" id="PS51257">
    <property type="entry name" value="PROKAR_LIPOPROTEIN"/>
    <property type="match status" value="1"/>
</dbReference>
<feature type="transmembrane region" description="Helical" evidence="6">
    <location>
        <begin position="353"/>
        <end position="371"/>
    </location>
</feature>
<name>A0A1X1EL07_PANCY</name>
<feature type="transmembrane region" description="Helical" evidence="6">
    <location>
        <begin position="42"/>
        <end position="61"/>
    </location>
</feature>
<feature type="transmembrane region" description="Helical" evidence="6">
    <location>
        <begin position="292"/>
        <end position="315"/>
    </location>
</feature>
<keyword evidence="4 6" id="KW-1133">Transmembrane helix</keyword>
<dbReference type="GO" id="GO:0005886">
    <property type="term" value="C:plasma membrane"/>
    <property type="evidence" value="ECO:0007669"/>
    <property type="project" value="UniProtKB-SubCell"/>
</dbReference>
<evidence type="ECO:0000256" key="4">
    <source>
        <dbReference type="ARBA" id="ARBA00022989"/>
    </source>
</evidence>
<evidence type="ECO:0000313" key="9">
    <source>
        <dbReference type="Proteomes" id="UP000193749"/>
    </source>
</evidence>
<dbReference type="GO" id="GO:0022857">
    <property type="term" value="F:transmembrane transporter activity"/>
    <property type="evidence" value="ECO:0007669"/>
    <property type="project" value="InterPro"/>
</dbReference>
<dbReference type="OrthoDB" id="8708623at2"/>
<dbReference type="EMBL" id="MLJI01000002">
    <property type="protein sequence ID" value="ORM89566.1"/>
    <property type="molecule type" value="Genomic_DNA"/>
</dbReference>
<dbReference type="PROSITE" id="PS50850">
    <property type="entry name" value="MFS"/>
    <property type="match status" value="1"/>
</dbReference>
<protein>
    <submittedName>
        <fullName evidence="8">MFS transporter</fullName>
    </submittedName>
</protein>
<dbReference type="CDD" id="cd17473">
    <property type="entry name" value="MFS_arabinose_efflux_permease_like"/>
    <property type="match status" value="1"/>
</dbReference>
<dbReference type="InterPro" id="IPR020846">
    <property type="entry name" value="MFS_dom"/>
</dbReference>